<evidence type="ECO:0000256" key="13">
    <source>
        <dbReference type="RuleBase" id="RU004189"/>
    </source>
</evidence>
<dbReference type="Pfam" id="PF01238">
    <property type="entry name" value="PMI_typeI_C"/>
    <property type="match status" value="1"/>
</dbReference>
<dbReference type="InterPro" id="IPR046456">
    <property type="entry name" value="PMI_typeI_C"/>
</dbReference>
<dbReference type="EMBL" id="LN483167">
    <property type="protein sequence ID" value="CDZ97035.1"/>
    <property type="molecule type" value="Genomic_DNA"/>
</dbReference>
<dbReference type="AlphaFoldDB" id="A0A0F7SFH5"/>
<protein>
    <recommendedName>
        <fullName evidence="6 12">Mannose-6-phosphate isomerase</fullName>
        <ecNumber evidence="5 12">5.3.1.8</ecNumber>
    </recommendedName>
</protein>
<evidence type="ECO:0000256" key="12">
    <source>
        <dbReference type="RuleBase" id="RU000611"/>
    </source>
</evidence>
<evidence type="ECO:0000256" key="5">
    <source>
        <dbReference type="ARBA" id="ARBA00011956"/>
    </source>
</evidence>
<dbReference type="PROSITE" id="PS00966">
    <property type="entry name" value="PMI_I_2"/>
    <property type="match status" value="1"/>
</dbReference>
<evidence type="ECO:0000256" key="10">
    <source>
        <dbReference type="PIRSR" id="PIRSR001480-1"/>
    </source>
</evidence>
<evidence type="ECO:0000313" key="18">
    <source>
        <dbReference type="EMBL" id="CDZ97035.1"/>
    </source>
</evidence>
<reference evidence="18" key="1">
    <citation type="submission" date="2014-08" db="EMBL/GenBank/DDBJ databases">
        <authorList>
            <person name="Sharma Rahul"/>
            <person name="Thines Marco"/>
        </authorList>
    </citation>
    <scope>NUCLEOTIDE SEQUENCE</scope>
</reference>
<proteinExistence type="inferred from homology"/>
<dbReference type="PANTHER" id="PTHR10309:SF0">
    <property type="entry name" value="MANNOSE-6-PHOSPHATE ISOMERASE"/>
    <property type="match status" value="1"/>
</dbReference>
<organism evidence="18">
    <name type="scientific">Phaffia rhodozyma</name>
    <name type="common">Yeast</name>
    <name type="synonym">Xanthophyllomyces dendrorhous</name>
    <dbReference type="NCBI Taxonomy" id="264483"/>
    <lineage>
        <taxon>Eukaryota</taxon>
        <taxon>Fungi</taxon>
        <taxon>Dikarya</taxon>
        <taxon>Basidiomycota</taxon>
        <taxon>Agaricomycotina</taxon>
        <taxon>Tremellomycetes</taxon>
        <taxon>Cystofilobasidiales</taxon>
        <taxon>Mrakiaceae</taxon>
        <taxon>Phaffia</taxon>
    </lineage>
</organism>
<dbReference type="Gene3D" id="1.10.441.10">
    <property type="entry name" value="Phosphomannose Isomerase, domain 2"/>
    <property type="match status" value="1"/>
</dbReference>
<evidence type="ECO:0000256" key="1">
    <source>
        <dbReference type="ARBA" id="ARBA00000757"/>
    </source>
</evidence>
<dbReference type="Gene3D" id="2.60.120.10">
    <property type="entry name" value="Jelly Rolls"/>
    <property type="match status" value="2"/>
</dbReference>
<dbReference type="SUPFAM" id="SSF51182">
    <property type="entry name" value="RmlC-like cupins"/>
    <property type="match status" value="1"/>
</dbReference>
<dbReference type="InterPro" id="IPR016305">
    <property type="entry name" value="Mannose-6-P_Isomerase"/>
</dbReference>
<dbReference type="GO" id="GO:0005975">
    <property type="term" value="P:carbohydrate metabolic process"/>
    <property type="evidence" value="ECO:0007669"/>
    <property type="project" value="InterPro"/>
</dbReference>
<comment type="similarity">
    <text evidence="4 13">Belongs to the mannose-6-phosphate isomerase type 1 family.</text>
</comment>
<dbReference type="InterPro" id="IPR014710">
    <property type="entry name" value="RmlC-like_jellyroll"/>
</dbReference>
<evidence type="ECO:0000256" key="8">
    <source>
        <dbReference type="ARBA" id="ARBA00022833"/>
    </source>
</evidence>
<dbReference type="GO" id="GO:0004476">
    <property type="term" value="F:mannose-6-phosphate isomerase activity"/>
    <property type="evidence" value="ECO:0007669"/>
    <property type="project" value="UniProtKB-EC"/>
</dbReference>
<dbReference type="EC" id="5.3.1.8" evidence="5 12"/>
<feature type="domain" description="Phosphomannose isomerase type I C-terminal" evidence="15">
    <location>
        <begin position="342"/>
        <end position="386"/>
    </location>
</feature>
<comment type="catalytic activity">
    <reaction evidence="1 12">
        <text>D-mannose 6-phosphate = D-fructose 6-phosphate</text>
        <dbReference type="Rhea" id="RHEA:12356"/>
        <dbReference type="ChEBI" id="CHEBI:58735"/>
        <dbReference type="ChEBI" id="CHEBI:61527"/>
        <dbReference type="EC" id="5.3.1.8"/>
    </reaction>
</comment>
<dbReference type="PRINTS" id="PR00714">
    <property type="entry name" value="MAN6PISMRASE"/>
</dbReference>
<feature type="binding site" evidence="11">
    <location>
        <position position="135"/>
    </location>
    <ligand>
        <name>Zn(2+)</name>
        <dbReference type="ChEBI" id="CHEBI:29105"/>
    </ligand>
</feature>
<dbReference type="Pfam" id="PF20512">
    <property type="entry name" value="PMI_typeI_hel"/>
    <property type="match status" value="1"/>
</dbReference>
<evidence type="ECO:0000256" key="7">
    <source>
        <dbReference type="ARBA" id="ARBA00022723"/>
    </source>
</evidence>
<dbReference type="GO" id="GO:0005829">
    <property type="term" value="C:cytosol"/>
    <property type="evidence" value="ECO:0007669"/>
    <property type="project" value="TreeGrafter"/>
</dbReference>
<name>A0A0F7SFH5_PHARH</name>
<evidence type="ECO:0000256" key="11">
    <source>
        <dbReference type="PIRSR" id="PIRSR001480-2"/>
    </source>
</evidence>
<dbReference type="GO" id="GO:0008270">
    <property type="term" value="F:zinc ion binding"/>
    <property type="evidence" value="ECO:0007669"/>
    <property type="project" value="InterPro"/>
</dbReference>
<dbReference type="CDD" id="cd07011">
    <property type="entry name" value="cupin_PMI_type_I_N"/>
    <property type="match status" value="1"/>
</dbReference>
<evidence type="ECO:0000256" key="6">
    <source>
        <dbReference type="ARBA" id="ARBA00018236"/>
    </source>
</evidence>
<evidence type="ECO:0000256" key="14">
    <source>
        <dbReference type="RuleBase" id="RU004248"/>
    </source>
</evidence>
<dbReference type="PANTHER" id="PTHR10309">
    <property type="entry name" value="MANNOSE-6-PHOSPHATE ISOMERASE"/>
    <property type="match status" value="1"/>
</dbReference>
<accession>A0A0F7SFH5</accession>
<dbReference type="GO" id="GO:0009298">
    <property type="term" value="P:GDP-mannose biosynthetic process"/>
    <property type="evidence" value="ECO:0007669"/>
    <property type="project" value="UniProtKB-UniPathway"/>
</dbReference>
<dbReference type="UniPathway" id="UPA00126">
    <property type="reaction ID" value="UER00423"/>
</dbReference>
<evidence type="ECO:0000256" key="4">
    <source>
        <dbReference type="ARBA" id="ARBA00010772"/>
    </source>
</evidence>
<evidence type="ECO:0000259" key="17">
    <source>
        <dbReference type="Pfam" id="PF20512"/>
    </source>
</evidence>
<evidence type="ECO:0000256" key="9">
    <source>
        <dbReference type="ARBA" id="ARBA00023235"/>
    </source>
</evidence>
<evidence type="ECO:0000259" key="16">
    <source>
        <dbReference type="Pfam" id="PF20511"/>
    </source>
</evidence>
<dbReference type="NCBIfam" id="TIGR00218">
    <property type="entry name" value="manA"/>
    <property type="match status" value="1"/>
</dbReference>
<feature type="binding site" evidence="11">
    <location>
        <position position="110"/>
    </location>
    <ligand>
        <name>Zn(2+)</name>
        <dbReference type="ChEBI" id="CHEBI:29105"/>
    </ligand>
</feature>
<dbReference type="FunFam" id="2.60.120.10:FF:000044">
    <property type="entry name" value="Mannose-6-phosphate isomerase"/>
    <property type="match status" value="1"/>
</dbReference>
<feature type="domain" description="Phosphomannose isomerase type I catalytic" evidence="16">
    <location>
        <begin position="8"/>
        <end position="152"/>
    </location>
</feature>
<keyword evidence="8 11" id="KW-0862">Zinc</keyword>
<dbReference type="InterPro" id="IPR046458">
    <property type="entry name" value="PMI_typeI_hel"/>
</dbReference>
<keyword evidence="7 11" id="KW-0479">Metal-binding</keyword>
<dbReference type="PROSITE" id="PS00965">
    <property type="entry name" value="PMI_I_1"/>
    <property type="match status" value="1"/>
</dbReference>
<dbReference type="InterPro" id="IPR001250">
    <property type="entry name" value="Man6P_Isoase-1"/>
</dbReference>
<comment type="function">
    <text evidence="2">Involved in the synthesis of the GDP-mannose and dolichol-phosphate-mannose required for a number of critical mannosyl transfer reactions.</text>
</comment>
<dbReference type="InterPro" id="IPR046457">
    <property type="entry name" value="PMI_typeI_cat"/>
</dbReference>
<evidence type="ECO:0000256" key="3">
    <source>
        <dbReference type="ARBA" id="ARBA00004666"/>
    </source>
</evidence>
<dbReference type="Pfam" id="PF20511">
    <property type="entry name" value="PMI_typeI_cat"/>
    <property type="match status" value="1"/>
</dbReference>
<feature type="binding site" evidence="11">
    <location>
        <position position="281"/>
    </location>
    <ligand>
        <name>Zn(2+)</name>
        <dbReference type="ChEBI" id="CHEBI:29105"/>
    </ligand>
</feature>
<feature type="domain" description="Phosphomannose isomerase type I helical insertion" evidence="17">
    <location>
        <begin position="168"/>
        <end position="262"/>
    </location>
</feature>
<evidence type="ECO:0000259" key="15">
    <source>
        <dbReference type="Pfam" id="PF01238"/>
    </source>
</evidence>
<dbReference type="InterPro" id="IPR018050">
    <property type="entry name" value="Pmannose_isomerase-type1_CS"/>
</dbReference>
<sequence length="424" mass="46216">MSTFTPAFQLSTGVQSYEWGKIGSDSKAAQFGKTTKGFKIEEGKPYAELWMGTHPSCPSSRAETSELLSKIIASDPKAYLGPKVQERFGDDLPFLFKVLAIGKALSIQAHPNKQLAEQLHKDRPDVYKDDNHKPEMAIAITPFKAFVGFRPLAEIASFLSVVPEFSDLISSQAKTTFIACAGQTSLPLSHDPSKVALREVFESLMTADEAEVKTQLAKLVNRYEVGGVEVNEEVETKELRELVRSLNEQFPDDIGVFCSFLLNVVSLEPGGGAFLKADEPHAYISGDIVECMATSDNVVRAGLTPKLRDVPTLVSMLTYYSAPPDAQLMNPDQFKSLAHTKLYDPPIDEFSVAHTHLPSGEKEKQPAVDGPSILLITEGTGKLICGEVESELETGAVWFIAAGQELELSANGALQAYRAFVEAN</sequence>
<comment type="pathway">
    <text evidence="3 14">Nucleotide-sugar biosynthesis; GDP-alpha-D-mannose biosynthesis; alpha-D-mannose 1-phosphate from D-fructose 6-phosphate: step 1/2.</text>
</comment>
<feature type="binding site" evidence="11">
    <location>
        <position position="108"/>
    </location>
    <ligand>
        <name>Zn(2+)</name>
        <dbReference type="ChEBI" id="CHEBI:29105"/>
    </ligand>
</feature>
<feature type="active site" evidence="10">
    <location>
        <position position="300"/>
    </location>
</feature>
<comment type="cofactor">
    <cofactor evidence="11 12">
        <name>Zn(2+)</name>
        <dbReference type="ChEBI" id="CHEBI:29105"/>
    </cofactor>
    <text evidence="11 12">Binds 1 zinc ion per subunit.</text>
</comment>
<keyword evidence="9 12" id="KW-0413">Isomerase</keyword>
<dbReference type="PIRSF" id="PIRSF001480">
    <property type="entry name" value="Mannose-6-phosphate_isomerase"/>
    <property type="match status" value="1"/>
</dbReference>
<dbReference type="InterPro" id="IPR011051">
    <property type="entry name" value="RmlC_Cupin_sf"/>
</dbReference>
<evidence type="ECO:0000256" key="2">
    <source>
        <dbReference type="ARBA" id="ARBA00002564"/>
    </source>
</evidence>